<dbReference type="EMBL" id="CP000031">
    <property type="protein sequence ID" value="AAV94309.1"/>
    <property type="molecule type" value="Genomic_DNA"/>
</dbReference>
<reference evidence="1 2" key="1">
    <citation type="journal article" date="2004" name="Nature">
        <title>Genome sequence of Silicibacter pomeroyi reveals adaptations to the marine environment.</title>
        <authorList>
            <person name="Moran M.A."/>
            <person name="Buchan A."/>
            <person name="Gonzalez J.M."/>
            <person name="Heidelberg J.F."/>
            <person name="Whitman W.B."/>
            <person name="Kiene R.P."/>
            <person name="Henriksen J.R."/>
            <person name="King G.M."/>
            <person name="Belas R."/>
            <person name="Fuqua C."/>
            <person name="Brinkac L."/>
            <person name="Lewis M."/>
            <person name="Johri S."/>
            <person name="Weaver B."/>
            <person name="Pai G."/>
            <person name="Eisen J.A."/>
            <person name="Rahe E."/>
            <person name="Sheldon W.M."/>
            <person name="Ye W."/>
            <person name="Miller T.R."/>
            <person name="Carlton J."/>
            <person name="Rasko D.A."/>
            <person name="Paulsen I.T."/>
            <person name="Ren Q."/>
            <person name="Daugherty S.C."/>
            <person name="Deboy R.T."/>
            <person name="Dodson R.J."/>
            <person name="Durkin A.S."/>
            <person name="Madupu R."/>
            <person name="Nelson W.C."/>
            <person name="Sullivan S.A."/>
            <person name="Rosovitz M.J."/>
            <person name="Haft D.H."/>
            <person name="Selengut J."/>
            <person name="Ward N."/>
        </authorList>
    </citation>
    <scope>NUCLEOTIDE SEQUENCE [LARGE SCALE GENOMIC DNA]</scope>
    <source>
        <strain evidence="2">ATCC 700808 / DSM 15171 / DSS-3</strain>
    </source>
</reference>
<evidence type="ECO:0000313" key="2">
    <source>
        <dbReference type="Proteomes" id="UP000001023"/>
    </source>
</evidence>
<dbReference type="PANTHER" id="PTHR43857:SF1">
    <property type="entry name" value="YJGH FAMILY PROTEIN"/>
    <property type="match status" value="1"/>
</dbReference>
<gene>
    <name evidence="1" type="ordered locus">SPO1005</name>
</gene>
<accession>Q5LUP8</accession>
<dbReference type="PANTHER" id="PTHR43857">
    <property type="entry name" value="BLR7761 PROTEIN"/>
    <property type="match status" value="1"/>
</dbReference>
<dbReference type="eggNOG" id="COG0251">
    <property type="taxonomic scope" value="Bacteria"/>
</dbReference>
<evidence type="ECO:0000313" key="1">
    <source>
        <dbReference type="EMBL" id="AAV94309.1"/>
    </source>
</evidence>
<dbReference type="SMR" id="Q5LUP8"/>
<organism evidence="1 2">
    <name type="scientific">Ruegeria pomeroyi (strain ATCC 700808 / DSM 15171 / DSS-3)</name>
    <name type="common">Silicibacter pomeroyi</name>
    <dbReference type="NCBI Taxonomy" id="246200"/>
    <lineage>
        <taxon>Bacteria</taxon>
        <taxon>Pseudomonadati</taxon>
        <taxon>Pseudomonadota</taxon>
        <taxon>Alphaproteobacteria</taxon>
        <taxon>Rhodobacterales</taxon>
        <taxon>Roseobacteraceae</taxon>
        <taxon>Ruegeria</taxon>
    </lineage>
</organism>
<sequence length="171" mass="18209">MRIGRRGISAPFSVERGEGALPPSLAVTPPEYFEQSEKAMCRHGNREGAGKMRIRRISSGGPFEAKIGYCRAVVAGGFVHVAGTVGQGEDVVAQCRSALEVIGAALKEAGAGFADVVRVTYYLPDAAEFEPCWPILAETFGANPPAATMIECGLIDPKYRIEIEVTALLPQ</sequence>
<dbReference type="CDD" id="cd06154">
    <property type="entry name" value="YjgF_YER057c_UK114_like_6"/>
    <property type="match status" value="1"/>
</dbReference>
<dbReference type="STRING" id="246200.SPO1005"/>
<dbReference type="KEGG" id="sil:SPO1005"/>
<dbReference type="Pfam" id="PF01042">
    <property type="entry name" value="Ribonuc_L-PSP"/>
    <property type="match status" value="1"/>
</dbReference>
<dbReference type="SUPFAM" id="SSF55298">
    <property type="entry name" value="YjgF-like"/>
    <property type="match status" value="1"/>
</dbReference>
<proteinExistence type="predicted"/>
<dbReference type="Gene3D" id="3.30.1330.40">
    <property type="entry name" value="RutC-like"/>
    <property type="match status" value="1"/>
</dbReference>
<dbReference type="PaxDb" id="246200-SPO1005"/>
<reference evidence="1 2" key="2">
    <citation type="journal article" date="2014" name="Stand. Genomic Sci.">
        <title>An updated genome annotation for the model marine bacterium Ruegeria pomeroyi DSS-3.</title>
        <authorList>
            <person name="Rivers A.R."/>
            <person name="Smith C.B."/>
            <person name="Moran M.A."/>
        </authorList>
    </citation>
    <scope>GENOME REANNOTATION</scope>
    <source>
        <strain evidence="2">ATCC 700808 / DSM 15171 / DSS-3</strain>
    </source>
</reference>
<dbReference type="Proteomes" id="UP000001023">
    <property type="component" value="Chromosome"/>
</dbReference>
<dbReference type="HOGENOM" id="CLU_100715_5_3_5"/>
<keyword evidence="2" id="KW-1185">Reference proteome</keyword>
<dbReference type="InterPro" id="IPR035959">
    <property type="entry name" value="RutC-like_sf"/>
</dbReference>
<protein>
    <submittedName>
        <fullName evidence="1">Endoribonuclease L-PSP family protein</fullName>
    </submittedName>
</protein>
<dbReference type="InterPro" id="IPR006175">
    <property type="entry name" value="YjgF/YER057c/UK114"/>
</dbReference>
<dbReference type="AlphaFoldDB" id="Q5LUP8"/>
<name>Q5LUP8_RUEPO</name>